<feature type="transmembrane region" description="Helical" evidence="1">
    <location>
        <begin position="293"/>
        <end position="312"/>
    </location>
</feature>
<comment type="caution">
    <text evidence="2">The sequence shown here is derived from an EMBL/GenBank/DDBJ whole genome shotgun (WGS) entry which is preliminary data.</text>
</comment>
<feature type="transmembrane region" description="Helical" evidence="1">
    <location>
        <begin position="253"/>
        <end position="273"/>
    </location>
</feature>
<sequence>MNGRLALKRCGIPTSIWARLFISVALLEVFAIICIEGYVIKRTVDIYKNGTESLWGFGVQSGSSKMTITQESFIVYDVIFIVAQFFLLMLCWEAVAHKNTIQIIAATLFNIMCLIYSLIQYTTFYIHPSSSAGIFQKDNDMRILQITTMVVYSLCSIAFAMLTWELYQLFGWKTYKKLGANLALRRAYKWHQILLTLLKLDIFFFISYSVQLATLVLRVSDPETWVQIGVVIPGSVVFLVLSFWALKVENKVMMIIVIVCLGLSPAYFIYKLVRMNVGIDKNNDPYLDSRKYLTFFIVVTLALILVTVYVSIQCYRNFGIGLKEAISDYDARKAQLKANKALLGNRGRGDSNAENGRVHDDNDEYTEVHERFVLE</sequence>
<keyword evidence="1" id="KW-0472">Membrane</keyword>
<accession>A0A9W8GCK1</accession>
<dbReference type="GO" id="GO:0005794">
    <property type="term" value="C:Golgi apparatus"/>
    <property type="evidence" value="ECO:0007669"/>
    <property type="project" value="TreeGrafter"/>
</dbReference>
<evidence type="ECO:0000313" key="3">
    <source>
        <dbReference type="Proteomes" id="UP001151518"/>
    </source>
</evidence>
<evidence type="ECO:0000256" key="1">
    <source>
        <dbReference type="SAM" id="Phobius"/>
    </source>
</evidence>
<gene>
    <name evidence="2" type="ORF">GGI25_000081</name>
</gene>
<reference evidence="2" key="1">
    <citation type="submission" date="2022-07" db="EMBL/GenBank/DDBJ databases">
        <title>Phylogenomic reconstructions and comparative analyses of Kickxellomycotina fungi.</title>
        <authorList>
            <person name="Reynolds N.K."/>
            <person name="Stajich J.E."/>
            <person name="Barry K."/>
            <person name="Grigoriev I.V."/>
            <person name="Crous P."/>
            <person name="Smith M.E."/>
        </authorList>
    </citation>
    <scope>NUCLEOTIDE SEQUENCE</scope>
    <source>
        <strain evidence="2">NRRL 3115</strain>
    </source>
</reference>
<protein>
    <submittedName>
        <fullName evidence="2">Uncharacterized protein</fullName>
    </submittedName>
</protein>
<feature type="transmembrane region" description="Helical" evidence="1">
    <location>
        <begin position="73"/>
        <end position="91"/>
    </location>
</feature>
<evidence type="ECO:0000313" key="2">
    <source>
        <dbReference type="EMBL" id="KAJ2681126.1"/>
    </source>
</evidence>
<feature type="transmembrane region" description="Helical" evidence="1">
    <location>
        <begin position="225"/>
        <end position="246"/>
    </location>
</feature>
<dbReference type="EMBL" id="JANBTW010000001">
    <property type="protein sequence ID" value="KAJ2681126.1"/>
    <property type="molecule type" value="Genomic_DNA"/>
</dbReference>
<feature type="transmembrane region" description="Helical" evidence="1">
    <location>
        <begin position="20"/>
        <end position="40"/>
    </location>
</feature>
<keyword evidence="1" id="KW-1133">Transmembrane helix</keyword>
<dbReference type="OrthoDB" id="2448307at2759"/>
<proteinExistence type="predicted"/>
<feature type="transmembrane region" description="Helical" evidence="1">
    <location>
        <begin position="143"/>
        <end position="167"/>
    </location>
</feature>
<dbReference type="Proteomes" id="UP001151518">
    <property type="component" value="Unassembled WGS sequence"/>
</dbReference>
<feature type="transmembrane region" description="Helical" evidence="1">
    <location>
        <begin position="103"/>
        <end position="123"/>
    </location>
</feature>
<keyword evidence="1" id="KW-0812">Transmembrane</keyword>
<dbReference type="InterPro" id="IPR040410">
    <property type="entry name" value="UPF0658_Golgi"/>
</dbReference>
<organism evidence="2 3">
    <name type="scientific">Coemansia spiralis</name>
    <dbReference type="NCBI Taxonomy" id="417178"/>
    <lineage>
        <taxon>Eukaryota</taxon>
        <taxon>Fungi</taxon>
        <taxon>Fungi incertae sedis</taxon>
        <taxon>Zoopagomycota</taxon>
        <taxon>Kickxellomycotina</taxon>
        <taxon>Kickxellomycetes</taxon>
        <taxon>Kickxellales</taxon>
        <taxon>Kickxellaceae</taxon>
        <taxon>Coemansia</taxon>
    </lineage>
</organism>
<dbReference type="PANTHER" id="PTHR34391:SF1">
    <property type="entry name" value="UPF0658 GOLGI APPARATUS MEMBRANE PROTEIN C1952.10C-RELATED"/>
    <property type="match status" value="1"/>
</dbReference>
<name>A0A9W8GCK1_9FUNG</name>
<feature type="transmembrane region" description="Helical" evidence="1">
    <location>
        <begin position="193"/>
        <end position="213"/>
    </location>
</feature>
<dbReference type="PANTHER" id="PTHR34391">
    <property type="entry name" value="UPF0658 GOLGI APPARATUS MEMBRANE PROTEIN C1952.10C-RELATED"/>
    <property type="match status" value="1"/>
</dbReference>
<dbReference type="AlphaFoldDB" id="A0A9W8GCK1"/>